<dbReference type="SUPFAM" id="SSF141523">
    <property type="entry name" value="L,D-transpeptidase catalytic domain-like"/>
    <property type="match status" value="1"/>
</dbReference>
<dbReference type="AlphaFoldDB" id="A0A4P9VLJ9"/>
<keyword evidence="5 7" id="KW-0573">Peptidoglycan synthesis</keyword>
<proteinExistence type="inferred from homology"/>
<dbReference type="Pfam" id="PF03734">
    <property type="entry name" value="YkuD"/>
    <property type="match status" value="1"/>
</dbReference>
<gene>
    <name evidence="9" type="ORF">B9G39_08235</name>
</gene>
<comment type="pathway">
    <text evidence="1 7">Cell wall biogenesis; peptidoglycan biosynthesis.</text>
</comment>
<evidence type="ECO:0000256" key="3">
    <source>
        <dbReference type="ARBA" id="ARBA00022679"/>
    </source>
</evidence>
<sequence length="237" mass="26672">MNKNYVGSLAVLITAQLCTTPLFASKSHYGERFCEYETITCYRVKRGDSWHSLFPDSTRRDLIQRFNRMNVRLRPGMKLAVPNELHSMTLMDISPFKAQIPDSGEKMIVVNLDVLAWGAYDEGGSLVHWGPLSGGKDWCPDVKRPCRTVTGTYSIQRKLGSRCKSSKYPLGKGGAPMPYCMFFFRGFALHGSPYVPGYNASHGCVRLFPEDARWINQEFVDLPSSPFGGTRVIVERS</sequence>
<dbReference type="EMBL" id="NDXW01000001">
    <property type="protein sequence ID" value="RDH43429.1"/>
    <property type="molecule type" value="Genomic_DNA"/>
</dbReference>
<evidence type="ECO:0000256" key="7">
    <source>
        <dbReference type="PROSITE-ProRule" id="PRU01373"/>
    </source>
</evidence>
<dbReference type="PANTHER" id="PTHR30582">
    <property type="entry name" value="L,D-TRANSPEPTIDASE"/>
    <property type="match status" value="1"/>
</dbReference>
<evidence type="ECO:0000256" key="1">
    <source>
        <dbReference type="ARBA" id="ARBA00004752"/>
    </source>
</evidence>
<keyword evidence="4 7" id="KW-0133">Cell shape</keyword>
<evidence type="ECO:0000256" key="4">
    <source>
        <dbReference type="ARBA" id="ARBA00022960"/>
    </source>
</evidence>
<dbReference type="UniPathway" id="UPA00219"/>
<dbReference type="GO" id="GO:0016740">
    <property type="term" value="F:transferase activity"/>
    <property type="evidence" value="ECO:0007669"/>
    <property type="project" value="UniProtKB-KW"/>
</dbReference>
<accession>A0A4P9VLJ9</accession>
<evidence type="ECO:0000313" key="9">
    <source>
        <dbReference type="EMBL" id="RDH43429.1"/>
    </source>
</evidence>
<dbReference type="Proteomes" id="UP000257039">
    <property type="component" value="Unassembled WGS sequence"/>
</dbReference>
<dbReference type="PANTHER" id="PTHR30582:SF2">
    <property type="entry name" value="L,D-TRANSPEPTIDASE YCIB-RELATED"/>
    <property type="match status" value="1"/>
</dbReference>
<evidence type="ECO:0000256" key="2">
    <source>
        <dbReference type="ARBA" id="ARBA00005992"/>
    </source>
</evidence>
<dbReference type="InterPro" id="IPR005490">
    <property type="entry name" value="LD_TPept_cat_dom"/>
</dbReference>
<feature type="domain" description="L,D-TPase catalytic" evidence="8">
    <location>
        <begin position="106"/>
        <end position="235"/>
    </location>
</feature>
<evidence type="ECO:0000313" key="10">
    <source>
        <dbReference type="Proteomes" id="UP000257039"/>
    </source>
</evidence>
<name>A0A4P9VLJ9_9GAMM</name>
<dbReference type="GO" id="GO:0071972">
    <property type="term" value="F:peptidoglycan L,D-transpeptidase activity"/>
    <property type="evidence" value="ECO:0007669"/>
    <property type="project" value="TreeGrafter"/>
</dbReference>
<comment type="caution">
    <text evidence="9">The sequence shown here is derived from an EMBL/GenBank/DDBJ whole genome shotgun (WGS) entry which is preliminary data.</text>
</comment>
<organism evidence="9 10">
    <name type="scientific">Zooshikella ganghwensis</name>
    <dbReference type="NCBI Taxonomy" id="202772"/>
    <lineage>
        <taxon>Bacteria</taxon>
        <taxon>Pseudomonadati</taxon>
        <taxon>Pseudomonadota</taxon>
        <taxon>Gammaproteobacteria</taxon>
        <taxon>Oceanospirillales</taxon>
        <taxon>Zooshikellaceae</taxon>
        <taxon>Zooshikella</taxon>
    </lineage>
</organism>
<evidence type="ECO:0000256" key="6">
    <source>
        <dbReference type="ARBA" id="ARBA00023316"/>
    </source>
</evidence>
<keyword evidence="3" id="KW-0808">Transferase</keyword>
<dbReference type="InterPro" id="IPR038063">
    <property type="entry name" value="Transpep_catalytic_dom"/>
</dbReference>
<reference evidence="9 10" key="1">
    <citation type="submission" date="2017-04" db="EMBL/GenBank/DDBJ databases">
        <title>Draft genome sequence of Zooshikella ganghwensis VG4 isolated from Red Sea sediments.</title>
        <authorList>
            <person name="Rehman Z."/>
            <person name="Alam I."/>
            <person name="Kamau A."/>
            <person name="Bajic V."/>
            <person name="Leiknes T."/>
        </authorList>
    </citation>
    <scope>NUCLEOTIDE SEQUENCE [LARGE SCALE GENOMIC DNA]</scope>
    <source>
        <strain evidence="9 10">VG4</strain>
    </source>
</reference>
<keyword evidence="6 7" id="KW-0961">Cell wall biogenesis/degradation</keyword>
<dbReference type="GO" id="GO:0005576">
    <property type="term" value="C:extracellular region"/>
    <property type="evidence" value="ECO:0007669"/>
    <property type="project" value="TreeGrafter"/>
</dbReference>
<protein>
    <submittedName>
        <fullName evidence="9">L,D-transpeptidase</fullName>
    </submittedName>
</protein>
<keyword evidence="10" id="KW-1185">Reference proteome</keyword>
<dbReference type="CDD" id="cd16913">
    <property type="entry name" value="YkuD_like"/>
    <property type="match status" value="1"/>
</dbReference>
<dbReference type="RefSeq" id="WP_094786761.1">
    <property type="nucleotide sequence ID" value="NZ_NDXW01000001.1"/>
</dbReference>
<comment type="similarity">
    <text evidence="2">Belongs to the YkuD family.</text>
</comment>
<feature type="active site" description="Nucleophile" evidence="7">
    <location>
        <position position="204"/>
    </location>
</feature>
<dbReference type="PROSITE" id="PS52029">
    <property type="entry name" value="LD_TPASE"/>
    <property type="match status" value="1"/>
</dbReference>
<evidence type="ECO:0000259" key="8">
    <source>
        <dbReference type="PROSITE" id="PS52029"/>
    </source>
</evidence>
<dbReference type="GO" id="GO:0008360">
    <property type="term" value="P:regulation of cell shape"/>
    <property type="evidence" value="ECO:0007669"/>
    <property type="project" value="UniProtKB-UniRule"/>
</dbReference>
<evidence type="ECO:0000256" key="5">
    <source>
        <dbReference type="ARBA" id="ARBA00022984"/>
    </source>
</evidence>
<dbReference type="GO" id="GO:0018104">
    <property type="term" value="P:peptidoglycan-protein cross-linking"/>
    <property type="evidence" value="ECO:0007669"/>
    <property type="project" value="TreeGrafter"/>
</dbReference>
<dbReference type="InterPro" id="IPR050979">
    <property type="entry name" value="LD-transpeptidase"/>
</dbReference>
<dbReference type="GO" id="GO:0071555">
    <property type="term" value="P:cell wall organization"/>
    <property type="evidence" value="ECO:0007669"/>
    <property type="project" value="UniProtKB-UniRule"/>
</dbReference>
<feature type="active site" description="Proton donor/acceptor" evidence="7">
    <location>
        <position position="190"/>
    </location>
</feature>
<dbReference type="Gene3D" id="2.40.440.10">
    <property type="entry name" value="L,D-transpeptidase catalytic domain-like"/>
    <property type="match status" value="1"/>
</dbReference>